<keyword evidence="1" id="KW-0677">Repeat</keyword>
<evidence type="ECO:0000313" key="5">
    <source>
        <dbReference type="Proteomes" id="UP000006671"/>
    </source>
</evidence>
<protein>
    <submittedName>
        <fullName evidence="4">Predicted protein</fullName>
    </submittedName>
</protein>
<dbReference type="Pfam" id="PF00023">
    <property type="entry name" value="Ank"/>
    <property type="match status" value="1"/>
</dbReference>
<keyword evidence="5" id="KW-1185">Reference proteome</keyword>
<dbReference type="InterPro" id="IPR002110">
    <property type="entry name" value="Ankyrin_rpt"/>
</dbReference>
<dbReference type="PROSITE" id="PS50297">
    <property type="entry name" value="ANK_REP_REGION"/>
    <property type="match status" value="1"/>
</dbReference>
<dbReference type="SMART" id="SM00248">
    <property type="entry name" value="ANK"/>
    <property type="match status" value="4"/>
</dbReference>
<reference evidence="4 5" key="1">
    <citation type="journal article" date="2010" name="Cell">
        <title>The genome of Naegleria gruberi illuminates early eukaryotic versatility.</title>
        <authorList>
            <person name="Fritz-Laylin L.K."/>
            <person name="Prochnik S.E."/>
            <person name="Ginger M.L."/>
            <person name="Dacks J.B."/>
            <person name="Carpenter M.L."/>
            <person name="Field M.C."/>
            <person name="Kuo A."/>
            <person name="Paredez A."/>
            <person name="Chapman J."/>
            <person name="Pham J."/>
            <person name="Shu S."/>
            <person name="Neupane R."/>
            <person name="Cipriano M."/>
            <person name="Mancuso J."/>
            <person name="Tu H."/>
            <person name="Salamov A."/>
            <person name="Lindquist E."/>
            <person name="Shapiro H."/>
            <person name="Lucas S."/>
            <person name="Grigoriev I.V."/>
            <person name="Cande W.Z."/>
            <person name="Fulton C."/>
            <person name="Rokhsar D.S."/>
            <person name="Dawson S.C."/>
        </authorList>
    </citation>
    <scope>NUCLEOTIDE SEQUENCE [LARGE SCALE GENOMIC DNA]</scope>
    <source>
        <strain evidence="4 5">NEG-M</strain>
    </source>
</reference>
<dbReference type="PANTHER" id="PTHR24198">
    <property type="entry name" value="ANKYRIN REPEAT AND PROTEIN KINASE DOMAIN-CONTAINING PROTEIN"/>
    <property type="match status" value="1"/>
</dbReference>
<evidence type="ECO:0000256" key="1">
    <source>
        <dbReference type="ARBA" id="ARBA00022737"/>
    </source>
</evidence>
<keyword evidence="2 3" id="KW-0040">ANK repeat</keyword>
<dbReference type="VEuPathDB" id="AmoebaDB:NAEGRDRAFT_68597"/>
<dbReference type="GeneID" id="8853433"/>
<dbReference type="InParanoid" id="D2VI84"/>
<dbReference type="STRING" id="5762.D2VI84"/>
<dbReference type="SUPFAM" id="SSF48403">
    <property type="entry name" value="Ankyrin repeat"/>
    <property type="match status" value="1"/>
</dbReference>
<dbReference type="Pfam" id="PF13606">
    <property type="entry name" value="Ank_3"/>
    <property type="match status" value="1"/>
</dbReference>
<gene>
    <name evidence="4" type="ORF">NAEGRDRAFT_68597</name>
</gene>
<accession>D2VI84</accession>
<feature type="repeat" description="ANK" evidence="3">
    <location>
        <begin position="43"/>
        <end position="65"/>
    </location>
</feature>
<dbReference type="OrthoDB" id="194358at2759"/>
<dbReference type="InterPro" id="IPR036770">
    <property type="entry name" value="Ankyrin_rpt-contain_sf"/>
</dbReference>
<name>D2VI84_NAEGR</name>
<dbReference type="Proteomes" id="UP000006671">
    <property type="component" value="Unassembled WGS sequence"/>
</dbReference>
<dbReference type="EMBL" id="GG738873">
    <property type="protein sequence ID" value="EFC43465.1"/>
    <property type="molecule type" value="Genomic_DNA"/>
</dbReference>
<dbReference type="PROSITE" id="PS50088">
    <property type="entry name" value="ANK_REPEAT"/>
    <property type="match status" value="1"/>
</dbReference>
<dbReference type="Gene3D" id="1.25.40.20">
    <property type="entry name" value="Ankyrin repeat-containing domain"/>
    <property type="match status" value="2"/>
</dbReference>
<dbReference type="PANTHER" id="PTHR24198:SF165">
    <property type="entry name" value="ANKYRIN REPEAT-CONTAINING PROTEIN-RELATED"/>
    <property type="match status" value="1"/>
</dbReference>
<sequence>MTKDIIMEWELERLFEKADSGIFNFIDDPHKEMEPFVNQTNRDGVTLLYLACANGREDVVKYLLDVKGLDVNFKEGAATSERKLYTVSLDLIQFAEYLKAYLTCLGECYIDYGYRFDSRYTRGHAIDRSPLFISSEKGHVEIVKQLLCSNANPFEGETRDNYTLSCLGVSIINNQWELASIILDHMKLMDCHTDGWNNLISDILLTCGKRNLSFLKQLLESNIFCIDDSLPLHYSILKEDSIMASLLVKYGANRELDAHSESLNVYLVCAMRNFDGLEEFQILDSIYETPTELAERLNVDLFFSIKEESAMKRKLLTSLPNLSYCDVIVRLRE</sequence>
<dbReference type="KEGG" id="ngr:NAEGRDRAFT_68597"/>
<proteinExistence type="predicted"/>
<evidence type="ECO:0000256" key="3">
    <source>
        <dbReference type="PROSITE-ProRule" id="PRU00023"/>
    </source>
</evidence>
<dbReference type="RefSeq" id="XP_002676209.1">
    <property type="nucleotide sequence ID" value="XM_002676163.1"/>
</dbReference>
<evidence type="ECO:0000256" key="2">
    <source>
        <dbReference type="ARBA" id="ARBA00023043"/>
    </source>
</evidence>
<organism evidence="5">
    <name type="scientific">Naegleria gruberi</name>
    <name type="common">Amoeba</name>
    <dbReference type="NCBI Taxonomy" id="5762"/>
    <lineage>
        <taxon>Eukaryota</taxon>
        <taxon>Discoba</taxon>
        <taxon>Heterolobosea</taxon>
        <taxon>Tetramitia</taxon>
        <taxon>Eutetramitia</taxon>
        <taxon>Vahlkampfiidae</taxon>
        <taxon>Naegleria</taxon>
    </lineage>
</organism>
<dbReference type="AlphaFoldDB" id="D2VI84"/>
<evidence type="ECO:0000313" key="4">
    <source>
        <dbReference type="EMBL" id="EFC43465.1"/>
    </source>
</evidence>